<dbReference type="PANTHER" id="PTHR14493">
    <property type="entry name" value="UNKEMPT FAMILY MEMBER"/>
    <property type="match status" value="1"/>
</dbReference>
<feature type="compositionally biased region" description="Basic and acidic residues" evidence="5">
    <location>
        <begin position="351"/>
        <end position="380"/>
    </location>
</feature>
<feature type="domain" description="C3H1-type" evidence="6">
    <location>
        <begin position="23"/>
        <end position="51"/>
    </location>
</feature>
<keyword evidence="2 4" id="KW-0863">Zinc-finger</keyword>
<name>A0A0G4GQ04_9ALVE</name>
<dbReference type="InterPro" id="IPR000571">
    <property type="entry name" value="Znf_CCCH"/>
</dbReference>
<keyword evidence="1 4" id="KW-0479">Metal-binding</keyword>
<dbReference type="PROSITE" id="PS50103">
    <property type="entry name" value="ZF_C3H1"/>
    <property type="match status" value="2"/>
</dbReference>
<protein>
    <recommendedName>
        <fullName evidence="6">C3H1-type domain-containing protein</fullName>
    </recommendedName>
</protein>
<evidence type="ECO:0000256" key="5">
    <source>
        <dbReference type="SAM" id="MobiDB-lite"/>
    </source>
</evidence>
<dbReference type="InterPro" id="IPR045234">
    <property type="entry name" value="Unkempt-like"/>
</dbReference>
<dbReference type="PANTHER" id="PTHR14493:SF50">
    <property type="entry name" value="RING FINGER PROTEIN UNKEMPT"/>
    <property type="match status" value="1"/>
</dbReference>
<evidence type="ECO:0000256" key="4">
    <source>
        <dbReference type="PROSITE-ProRule" id="PRU00723"/>
    </source>
</evidence>
<feature type="domain" description="C3H1-type" evidence="6">
    <location>
        <begin position="61"/>
        <end position="98"/>
    </location>
</feature>
<feature type="region of interest" description="Disordered" evidence="5">
    <location>
        <begin position="351"/>
        <end position="411"/>
    </location>
</feature>
<sequence length="702" mass="76616">MSVEPGETGECVPRRMTWEQLMTFRTEVCELQLKGEECPSKHSCPFSHCVSWKRRNPETHPYRAQLCPNVLFKVCNGKLQIHNYCRRGRQCLYAHSKEEQMFHPTVYKTHICRDHPKCPRYYCPFAHGEEELRTEVDFEPLQGPETEDLPPHLMMEKQSSRGGRRLLGMGMYTGGDPNAVSSCGVSLPMPPGLSADHSLNRSPFYANCQADFKPPPPPGPPFYTENGPFASRHFSCAHVHPQMTPLQPPPPPPVSHMPALHLAPNYPAAPLLPLPPDHGGSHVYGGGNFHQQHAYPPSHHAYACPPDFLDKAKQSPTNAPTGWMKSPTILSAAAPPFTRTEAAVAMQMNNRERDGAEEKEETSKDHQPIQNLHTEKDKPENALSPHPPISGTEPHNAPLTLSPHGRPPTATASLSDLAALLQPLLQEGGLSSLPEEIQCRVSQHIHSLRAILNTGSMLSSLQTEAEAAPHTINQTETTHLLHGHRCRKEKEGEDDDDVGERERDRDSVAGETDVCLSCPPSPRLKTPQSSLVGEIQGRFTMAAQQFIPPHKHTKQIVHEGARQVGQAERETQCRCSCPGAAPTPGYGGLGDMPDLVVVEGACPLHPHRGSSHTDPDRDPIPLGGLLALPPGVEMRPRVFSGCSHHGGLTSTLLGGGDPNKEKEKALAAGSNGAAPFPFVDGELGKLLQDLSHALHHPHSCAS</sequence>
<dbReference type="EMBL" id="CDMZ01001434">
    <property type="protein sequence ID" value="CEM32466.1"/>
    <property type="molecule type" value="Genomic_DNA"/>
</dbReference>
<dbReference type="GO" id="GO:0008270">
    <property type="term" value="F:zinc ion binding"/>
    <property type="evidence" value="ECO:0007669"/>
    <property type="project" value="UniProtKB-KW"/>
</dbReference>
<proteinExistence type="predicted"/>
<feature type="region of interest" description="Disordered" evidence="5">
    <location>
        <begin position="462"/>
        <end position="528"/>
    </location>
</feature>
<evidence type="ECO:0000256" key="2">
    <source>
        <dbReference type="ARBA" id="ARBA00022771"/>
    </source>
</evidence>
<evidence type="ECO:0000256" key="3">
    <source>
        <dbReference type="ARBA" id="ARBA00022833"/>
    </source>
</evidence>
<dbReference type="VEuPathDB" id="CryptoDB:Cvel_22887"/>
<gene>
    <name evidence="7" type="ORF">Cvel_22887</name>
</gene>
<feature type="zinc finger region" description="C3H1-type" evidence="4">
    <location>
        <begin position="61"/>
        <end position="98"/>
    </location>
</feature>
<evidence type="ECO:0000259" key="6">
    <source>
        <dbReference type="PROSITE" id="PS50103"/>
    </source>
</evidence>
<evidence type="ECO:0000313" key="7">
    <source>
        <dbReference type="EMBL" id="CEM32466.1"/>
    </source>
</evidence>
<dbReference type="Gene3D" id="3.30.1370.210">
    <property type="match status" value="1"/>
</dbReference>
<dbReference type="SMART" id="SM00356">
    <property type="entry name" value="ZnF_C3H1"/>
    <property type="match status" value="3"/>
</dbReference>
<feature type="zinc finger region" description="C3H1-type" evidence="4">
    <location>
        <begin position="23"/>
        <end position="51"/>
    </location>
</feature>
<reference evidence="7" key="1">
    <citation type="submission" date="2014-11" db="EMBL/GenBank/DDBJ databases">
        <authorList>
            <person name="Otto D Thomas"/>
            <person name="Naeem Raeece"/>
        </authorList>
    </citation>
    <scope>NUCLEOTIDE SEQUENCE</scope>
</reference>
<keyword evidence="3 4" id="KW-0862">Zinc</keyword>
<dbReference type="AlphaFoldDB" id="A0A0G4GQ04"/>
<evidence type="ECO:0000256" key="1">
    <source>
        <dbReference type="ARBA" id="ARBA00022723"/>
    </source>
</evidence>
<accession>A0A0G4GQ04</accession>
<organism evidence="7">
    <name type="scientific">Chromera velia CCMP2878</name>
    <dbReference type="NCBI Taxonomy" id="1169474"/>
    <lineage>
        <taxon>Eukaryota</taxon>
        <taxon>Sar</taxon>
        <taxon>Alveolata</taxon>
        <taxon>Colpodellida</taxon>
        <taxon>Chromeraceae</taxon>
        <taxon>Chromera</taxon>
    </lineage>
</organism>